<gene>
    <name evidence="1" type="ORF">LCGC14_2696040</name>
</gene>
<feature type="non-terminal residue" evidence="1">
    <location>
        <position position="213"/>
    </location>
</feature>
<name>A0A0F8ZH80_9ZZZZ</name>
<dbReference type="AlphaFoldDB" id="A0A0F8ZH80"/>
<evidence type="ECO:0000313" key="1">
    <source>
        <dbReference type="EMBL" id="KKK93123.1"/>
    </source>
</evidence>
<dbReference type="EMBL" id="LAZR01047907">
    <property type="protein sequence ID" value="KKK93123.1"/>
    <property type="molecule type" value="Genomic_DNA"/>
</dbReference>
<proteinExistence type="predicted"/>
<accession>A0A0F8ZH80</accession>
<comment type="caution">
    <text evidence="1">The sequence shown here is derived from an EMBL/GenBank/DDBJ whole genome shotgun (WGS) entry which is preliminary data.</text>
</comment>
<dbReference type="InterPro" id="IPR029052">
    <property type="entry name" value="Metallo-depent_PP-like"/>
</dbReference>
<protein>
    <recommendedName>
        <fullName evidence="2">Calcineurin-like phosphoesterase domain-containing protein</fullName>
    </recommendedName>
</protein>
<dbReference type="SUPFAM" id="SSF56300">
    <property type="entry name" value="Metallo-dependent phosphatases"/>
    <property type="match status" value="1"/>
</dbReference>
<evidence type="ECO:0008006" key="2">
    <source>
        <dbReference type="Google" id="ProtNLM"/>
    </source>
</evidence>
<organism evidence="1">
    <name type="scientific">marine sediment metagenome</name>
    <dbReference type="NCBI Taxonomy" id="412755"/>
    <lineage>
        <taxon>unclassified sequences</taxon>
        <taxon>metagenomes</taxon>
        <taxon>ecological metagenomes</taxon>
    </lineage>
</organism>
<sequence length="213" mass="24225">MLVSFYFIPTAAAEQDNSFSFVVFGDNRLPGYLPYTSDQIDEAEEWLEQMKLYGYGPDLVLDKEISFDPDTGKLDWLKFWPRGAPEKYRLVFLKNGWPRLIVLGPQADVALRSEGQAWIYSEIIAELKKGAEDPLSGPSFSLNTGDMTFFGYQGKSRDESPYWRDFYERFLSKLPAGGPEGLPGRFFPAPGNHETWLDENLEGLLSTVPYLPQ</sequence>
<reference evidence="1" key="1">
    <citation type="journal article" date="2015" name="Nature">
        <title>Complex archaea that bridge the gap between prokaryotes and eukaryotes.</title>
        <authorList>
            <person name="Spang A."/>
            <person name="Saw J.H."/>
            <person name="Jorgensen S.L."/>
            <person name="Zaremba-Niedzwiedzka K."/>
            <person name="Martijn J."/>
            <person name="Lind A.E."/>
            <person name="van Eijk R."/>
            <person name="Schleper C."/>
            <person name="Guy L."/>
            <person name="Ettema T.J."/>
        </authorList>
    </citation>
    <scope>NUCLEOTIDE SEQUENCE</scope>
</reference>